<feature type="domain" description="DUF5680" evidence="1">
    <location>
        <begin position="50"/>
        <end position="157"/>
    </location>
</feature>
<sequence>MSIEFESLTHFLVKAKKQAYASQGDEATVRSFLNGSKQLEIRSGDYFYRDIYFGFSFFTGIETVEYRDRPIWSMVYSGGITMPDASRETTVRLFSFLRNALRMVDSEHPYRGPQAHEEHSYLYQNEVSGTFESFSGHETIHTQNTKVYELRYSGGIIL</sequence>
<dbReference type="EMBL" id="MBTG01000025">
    <property type="protein sequence ID" value="OPH52979.1"/>
    <property type="molecule type" value="Genomic_DNA"/>
</dbReference>
<proteinExistence type="predicted"/>
<organism evidence="2 3">
    <name type="scientific">Paenibacillus ferrarius</name>
    <dbReference type="NCBI Taxonomy" id="1469647"/>
    <lineage>
        <taxon>Bacteria</taxon>
        <taxon>Bacillati</taxon>
        <taxon>Bacillota</taxon>
        <taxon>Bacilli</taxon>
        <taxon>Bacillales</taxon>
        <taxon>Paenibacillaceae</taxon>
        <taxon>Paenibacillus</taxon>
    </lineage>
</organism>
<comment type="caution">
    <text evidence="2">The sequence shown here is derived from an EMBL/GenBank/DDBJ whole genome shotgun (WGS) entry which is preliminary data.</text>
</comment>
<name>A0A1V4HET2_9BACL</name>
<dbReference type="Pfam" id="PF18931">
    <property type="entry name" value="DUF5680"/>
    <property type="match status" value="1"/>
</dbReference>
<evidence type="ECO:0000313" key="2">
    <source>
        <dbReference type="EMBL" id="OPH52979.1"/>
    </source>
</evidence>
<accession>A0A1V4HET2</accession>
<dbReference type="OrthoDB" id="9812495at2"/>
<dbReference type="AlphaFoldDB" id="A0A1V4HET2"/>
<dbReference type="STRING" id="1469647.BC351_32490"/>
<reference evidence="3" key="1">
    <citation type="submission" date="2016-07" db="EMBL/GenBank/DDBJ databases">
        <authorList>
            <person name="Florea S."/>
            <person name="Webb J.S."/>
            <person name="Jaromczyk J."/>
            <person name="Schardl C.L."/>
        </authorList>
    </citation>
    <scope>NUCLEOTIDE SEQUENCE [LARGE SCALE GENOMIC DNA]</scope>
    <source>
        <strain evidence="3">CY1</strain>
    </source>
</reference>
<protein>
    <recommendedName>
        <fullName evidence="1">DUF5680 domain-containing protein</fullName>
    </recommendedName>
</protein>
<evidence type="ECO:0000259" key="1">
    <source>
        <dbReference type="Pfam" id="PF18931"/>
    </source>
</evidence>
<dbReference type="RefSeq" id="WP_079416157.1">
    <property type="nucleotide sequence ID" value="NZ_MBTG01000025.1"/>
</dbReference>
<dbReference type="Proteomes" id="UP000190626">
    <property type="component" value="Unassembled WGS sequence"/>
</dbReference>
<evidence type="ECO:0000313" key="3">
    <source>
        <dbReference type="Proteomes" id="UP000190626"/>
    </source>
</evidence>
<gene>
    <name evidence="2" type="ORF">BC351_32490</name>
</gene>
<keyword evidence="3" id="KW-1185">Reference proteome</keyword>
<dbReference type="InterPro" id="IPR043735">
    <property type="entry name" value="DUF5680"/>
</dbReference>